<dbReference type="GO" id="GO:0009372">
    <property type="term" value="P:quorum sensing"/>
    <property type="evidence" value="ECO:0007669"/>
    <property type="project" value="UniProtKB-KW"/>
</dbReference>
<dbReference type="InterPro" id="IPR006741">
    <property type="entry name" value="AgrB"/>
</dbReference>
<accession>A0A845QUK3</accession>
<name>A0A845QUK3_9CLOT</name>
<dbReference type="OrthoDB" id="9815055at2"/>
<evidence type="ECO:0000313" key="10">
    <source>
        <dbReference type="Proteomes" id="UP000467132"/>
    </source>
</evidence>
<keyword evidence="10" id="KW-1185">Reference proteome</keyword>
<keyword evidence="6 8" id="KW-1133">Transmembrane helix</keyword>
<feature type="transmembrane region" description="Helical" evidence="8">
    <location>
        <begin position="124"/>
        <end position="142"/>
    </location>
</feature>
<dbReference type="Proteomes" id="UP000467132">
    <property type="component" value="Unassembled WGS sequence"/>
</dbReference>
<organism evidence="9 10">
    <name type="scientific">Senegalia massiliensis</name>
    <dbReference type="NCBI Taxonomy" id="1720316"/>
    <lineage>
        <taxon>Bacteria</taxon>
        <taxon>Bacillati</taxon>
        <taxon>Bacillota</taxon>
        <taxon>Clostridia</taxon>
        <taxon>Eubacteriales</taxon>
        <taxon>Clostridiaceae</taxon>
        <taxon>Senegalia</taxon>
    </lineage>
</organism>
<dbReference type="GO" id="GO:0008233">
    <property type="term" value="F:peptidase activity"/>
    <property type="evidence" value="ECO:0007669"/>
    <property type="project" value="UniProtKB-KW"/>
</dbReference>
<feature type="transmembrane region" description="Helical" evidence="8">
    <location>
        <begin position="148"/>
        <end position="166"/>
    </location>
</feature>
<feature type="transmembrane region" description="Helical" evidence="8">
    <location>
        <begin position="87"/>
        <end position="104"/>
    </location>
</feature>
<evidence type="ECO:0000256" key="6">
    <source>
        <dbReference type="ARBA" id="ARBA00022989"/>
    </source>
</evidence>
<keyword evidence="2" id="KW-0673">Quorum sensing</keyword>
<evidence type="ECO:0000256" key="4">
    <source>
        <dbReference type="ARBA" id="ARBA00022692"/>
    </source>
</evidence>
<comment type="caution">
    <text evidence="9">The sequence shown here is derived from an EMBL/GenBank/DDBJ whole genome shotgun (WGS) entry which is preliminary data.</text>
</comment>
<protein>
    <submittedName>
        <fullName evidence="9">Accessory regulator AgrB</fullName>
    </submittedName>
</protein>
<dbReference type="GO" id="GO:0016020">
    <property type="term" value="C:membrane"/>
    <property type="evidence" value="ECO:0007669"/>
    <property type="project" value="InterPro"/>
</dbReference>
<sequence>MKIENSINSPDRLILKRIILMIVNIITIIVIGILFDRVLESIIFIISYEPIRSYAGGYDAGNNLNCYIFSLAVTIIAMISIKYIPSSNYIILFLVIISSFIVLLSPVEDINNFSNKEKAKKYKIISKMMCILELAIVLMLLILKVNNIALTISISLFILSIMILFGKVQ</sequence>
<gene>
    <name evidence="9" type="ORF">D3Z33_01270</name>
</gene>
<proteinExistence type="predicted"/>
<reference evidence="9 10" key="1">
    <citation type="submission" date="2018-08" db="EMBL/GenBank/DDBJ databases">
        <title>Murine metabolic-syndrome-specific gut microbial biobank.</title>
        <authorList>
            <person name="Liu C."/>
        </authorList>
    </citation>
    <scope>NUCLEOTIDE SEQUENCE [LARGE SCALE GENOMIC DNA]</scope>
    <source>
        <strain evidence="9 10">583</strain>
    </source>
</reference>
<evidence type="ECO:0000256" key="2">
    <source>
        <dbReference type="ARBA" id="ARBA00022654"/>
    </source>
</evidence>
<keyword evidence="1" id="KW-1003">Cell membrane</keyword>
<dbReference type="Pfam" id="PF04647">
    <property type="entry name" value="AgrB"/>
    <property type="match status" value="1"/>
</dbReference>
<dbReference type="EMBL" id="QXXA01000003">
    <property type="protein sequence ID" value="NBI05479.1"/>
    <property type="molecule type" value="Genomic_DNA"/>
</dbReference>
<evidence type="ECO:0000256" key="5">
    <source>
        <dbReference type="ARBA" id="ARBA00022801"/>
    </source>
</evidence>
<keyword evidence="3" id="KW-0645">Protease</keyword>
<evidence type="ECO:0000256" key="8">
    <source>
        <dbReference type="SAM" id="Phobius"/>
    </source>
</evidence>
<keyword evidence="7 8" id="KW-0472">Membrane</keyword>
<feature type="transmembrane region" description="Helical" evidence="8">
    <location>
        <begin position="60"/>
        <end position="81"/>
    </location>
</feature>
<evidence type="ECO:0000256" key="7">
    <source>
        <dbReference type="ARBA" id="ARBA00023136"/>
    </source>
</evidence>
<evidence type="ECO:0000256" key="1">
    <source>
        <dbReference type="ARBA" id="ARBA00022475"/>
    </source>
</evidence>
<dbReference type="SMART" id="SM00793">
    <property type="entry name" value="AgrB"/>
    <property type="match status" value="1"/>
</dbReference>
<dbReference type="RefSeq" id="WP_160195999.1">
    <property type="nucleotide sequence ID" value="NZ_QXXA01000003.1"/>
</dbReference>
<keyword evidence="5" id="KW-0378">Hydrolase</keyword>
<dbReference type="GO" id="GO:0006508">
    <property type="term" value="P:proteolysis"/>
    <property type="evidence" value="ECO:0007669"/>
    <property type="project" value="UniProtKB-KW"/>
</dbReference>
<evidence type="ECO:0000313" key="9">
    <source>
        <dbReference type="EMBL" id="NBI05479.1"/>
    </source>
</evidence>
<evidence type="ECO:0000256" key="3">
    <source>
        <dbReference type="ARBA" id="ARBA00022670"/>
    </source>
</evidence>
<keyword evidence="4 8" id="KW-0812">Transmembrane</keyword>
<dbReference type="AlphaFoldDB" id="A0A845QUK3"/>
<feature type="transmembrane region" description="Helical" evidence="8">
    <location>
        <begin position="18"/>
        <end position="39"/>
    </location>
</feature>